<evidence type="ECO:0000256" key="5">
    <source>
        <dbReference type="ARBA" id="ARBA00022989"/>
    </source>
</evidence>
<sequence length="239" mass="26235">MAKNKQDRGPDKSFWMVTFSDLLSLMLTFFVLLLSMSVMNQDPLKKISSSFQEGLGILGNGGPFGIWIAPREMVVPPRVPAAYRERMETLHDNLRSRFKKTGPEVELGTDPQTGNLTLNLSAGGMFASASTRLSEEARYALNQIADVLRHIPGRVEVSGHTDNVPMQGSGRKRDNWSLSLARAVNVAGYLVEDRRLDAQRLAVAGYGPSRPVADNGTPEGRAANRRITIEVIDEPLSGQ</sequence>
<reference evidence="10 11" key="1">
    <citation type="submission" date="2024-08" db="EMBL/GenBank/DDBJ databases">
        <title>Whole-genome sequencing of halo(alkali)philic microorganisms from hypersaline lakes.</title>
        <authorList>
            <person name="Sorokin D.Y."/>
            <person name="Merkel A.Y."/>
            <person name="Messina E."/>
            <person name="Yakimov M."/>
        </authorList>
    </citation>
    <scope>NUCLEOTIDE SEQUENCE [LARGE SCALE GENOMIC DNA]</scope>
    <source>
        <strain evidence="10 11">Cl-TMA</strain>
    </source>
</reference>
<dbReference type="Pfam" id="PF13677">
    <property type="entry name" value="MotB_plug"/>
    <property type="match status" value="1"/>
</dbReference>
<dbReference type="PANTHER" id="PTHR30329:SF21">
    <property type="entry name" value="LIPOPROTEIN YIAD-RELATED"/>
    <property type="match status" value="1"/>
</dbReference>
<comment type="caution">
    <text evidence="10">The sequence shown here is derived from an EMBL/GenBank/DDBJ whole genome shotgun (WGS) entry which is preliminary data.</text>
</comment>
<evidence type="ECO:0000259" key="9">
    <source>
        <dbReference type="PROSITE" id="PS51123"/>
    </source>
</evidence>
<comment type="similarity">
    <text evidence="2">Belongs to the MotB family.</text>
</comment>
<dbReference type="InterPro" id="IPR025713">
    <property type="entry name" value="MotB-like_N_dom"/>
</dbReference>
<dbReference type="InterPro" id="IPR006665">
    <property type="entry name" value="OmpA-like"/>
</dbReference>
<comment type="subcellular location">
    <subcellularLocation>
        <location evidence="1">Cell membrane</location>
        <topology evidence="1">Single-pass membrane protein</topology>
    </subcellularLocation>
</comment>
<dbReference type="CDD" id="cd07185">
    <property type="entry name" value="OmpA_C-like"/>
    <property type="match status" value="1"/>
</dbReference>
<evidence type="ECO:0000256" key="2">
    <source>
        <dbReference type="ARBA" id="ARBA00008914"/>
    </source>
</evidence>
<dbReference type="Pfam" id="PF00691">
    <property type="entry name" value="OmpA"/>
    <property type="match status" value="1"/>
</dbReference>
<dbReference type="PROSITE" id="PS51123">
    <property type="entry name" value="OMPA_2"/>
    <property type="match status" value="1"/>
</dbReference>
<keyword evidence="5 8" id="KW-1133">Transmembrane helix</keyword>
<evidence type="ECO:0000313" key="10">
    <source>
        <dbReference type="EMBL" id="MFA9461501.1"/>
    </source>
</evidence>
<dbReference type="InterPro" id="IPR036737">
    <property type="entry name" value="OmpA-like_sf"/>
</dbReference>
<evidence type="ECO:0000256" key="3">
    <source>
        <dbReference type="ARBA" id="ARBA00022475"/>
    </source>
</evidence>
<proteinExistence type="inferred from homology"/>
<keyword evidence="6 7" id="KW-0472">Membrane</keyword>
<dbReference type="Proteomes" id="UP001575181">
    <property type="component" value="Unassembled WGS sequence"/>
</dbReference>
<feature type="transmembrane region" description="Helical" evidence="8">
    <location>
        <begin position="14"/>
        <end position="36"/>
    </location>
</feature>
<keyword evidence="10" id="KW-0969">Cilium</keyword>
<keyword evidence="10" id="KW-0282">Flagellum</keyword>
<evidence type="ECO:0000256" key="4">
    <source>
        <dbReference type="ARBA" id="ARBA00022692"/>
    </source>
</evidence>
<organism evidence="10 11">
    <name type="scientific">Thiohalorhabdus methylotrophus</name>
    <dbReference type="NCBI Taxonomy" id="3242694"/>
    <lineage>
        <taxon>Bacteria</taxon>
        <taxon>Pseudomonadati</taxon>
        <taxon>Pseudomonadota</taxon>
        <taxon>Gammaproteobacteria</taxon>
        <taxon>Thiohalorhabdales</taxon>
        <taxon>Thiohalorhabdaceae</taxon>
        <taxon>Thiohalorhabdus</taxon>
    </lineage>
</organism>
<evidence type="ECO:0000256" key="7">
    <source>
        <dbReference type="PROSITE-ProRule" id="PRU00473"/>
    </source>
</evidence>
<keyword evidence="10" id="KW-0966">Cell projection</keyword>
<dbReference type="Gene3D" id="3.30.1330.60">
    <property type="entry name" value="OmpA-like domain"/>
    <property type="match status" value="1"/>
</dbReference>
<name>A0ABV4TY37_9GAMM</name>
<evidence type="ECO:0000313" key="11">
    <source>
        <dbReference type="Proteomes" id="UP001575181"/>
    </source>
</evidence>
<evidence type="ECO:0000256" key="6">
    <source>
        <dbReference type="ARBA" id="ARBA00023136"/>
    </source>
</evidence>
<accession>A0ABV4TY37</accession>
<keyword evidence="4 8" id="KW-0812">Transmembrane</keyword>
<dbReference type="EMBL" id="JBGUAW010000007">
    <property type="protein sequence ID" value="MFA9461501.1"/>
    <property type="molecule type" value="Genomic_DNA"/>
</dbReference>
<keyword evidence="3" id="KW-1003">Cell membrane</keyword>
<evidence type="ECO:0000256" key="8">
    <source>
        <dbReference type="SAM" id="Phobius"/>
    </source>
</evidence>
<dbReference type="InterPro" id="IPR050330">
    <property type="entry name" value="Bact_OuterMem_StrucFunc"/>
</dbReference>
<gene>
    <name evidence="10" type="ORF">ACERLL_11755</name>
</gene>
<protein>
    <submittedName>
        <fullName evidence="10">Flagellar motor protein MotB</fullName>
    </submittedName>
</protein>
<evidence type="ECO:0000256" key="1">
    <source>
        <dbReference type="ARBA" id="ARBA00004162"/>
    </source>
</evidence>
<dbReference type="SUPFAM" id="SSF103088">
    <property type="entry name" value="OmpA-like"/>
    <property type="match status" value="1"/>
</dbReference>
<keyword evidence="11" id="KW-1185">Reference proteome</keyword>
<dbReference type="RefSeq" id="WP_373656288.1">
    <property type="nucleotide sequence ID" value="NZ_JBGUAW010000007.1"/>
</dbReference>
<dbReference type="PANTHER" id="PTHR30329">
    <property type="entry name" value="STATOR ELEMENT OF FLAGELLAR MOTOR COMPLEX"/>
    <property type="match status" value="1"/>
</dbReference>
<feature type="domain" description="OmpA-like" evidence="9">
    <location>
        <begin position="113"/>
        <end position="235"/>
    </location>
</feature>